<feature type="compositionally biased region" description="Basic and acidic residues" evidence="1">
    <location>
        <begin position="93"/>
        <end position="103"/>
    </location>
</feature>
<feature type="region of interest" description="Disordered" evidence="1">
    <location>
        <begin position="93"/>
        <end position="115"/>
    </location>
</feature>
<accession>A0A4R0RH42</accession>
<dbReference type="EMBL" id="RWJN01000325">
    <property type="protein sequence ID" value="TCD63058.1"/>
    <property type="molecule type" value="Genomic_DNA"/>
</dbReference>
<protein>
    <submittedName>
        <fullName evidence="2">Uncharacterized protein</fullName>
    </submittedName>
</protein>
<dbReference type="OrthoDB" id="3257267at2759"/>
<dbReference type="AlphaFoldDB" id="A0A4R0RH42"/>
<dbReference type="Proteomes" id="UP000292702">
    <property type="component" value="Unassembled WGS sequence"/>
</dbReference>
<comment type="caution">
    <text evidence="2">The sequence shown here is derived from an EMBL/GenBank/DDBJ whole genome shotgun (WGS) entry which is preliminary data.</text>
</comment>
<organism evidence="2 3">
    <name type="scientific">Steccherinum ochraceum</name>
    <dbReference type="NCBI Taxonomy" id="92696"/>
    <lineage>
        <taxon>Eukaryota</taxon>
        <taxon>Fungi</taxon>
        <taxon>Dikarya</taxon>
        <taxon>Basidiomycota</taxon>
        <taxon>Agaricomycotina</taxon>
        <taxon>Agaricomycetes</taxon>
        <taxon>Polyporales</taxon>
        <taxon>Steccherinaceae</taxon>
        <taxon>Steccherinum</taxon>
    </lineage>
</organism>
<sequence length="258" mass="29660">MPKRYPNGVLSLENHVAFFEEYLSRRPPGRFRATTPKGEKRGELFHIRDALRDRYPGWHSTVKSIRMALASRPEWRSWYDEIFLERKQKLEANREAKGRDPRTGRKRAGGMEDDDEDEDYLVVRHRSPLDKLVMTNDLSTTPLLVLPTGPNPLIPRSPEVAAQENQRKAEANAAIAELLASTEQTKKIQIVNDHFGLETILETEEEEGKPLSSAQHPRFPLRERVATHVPKSDMVVTEREVAGYAVTVQRTIVRFVHY</sequence>
<evidence type="ECO:0000256" key="1">
    <source>
        <dbReference type="SAM" id="MobiDB-lite"/>
    </source>
</evidence>
<name>A0A4R0RH42_9APHY</name>
<reference evidence="2 3" key="1">
    <citation type="submission" date="2018-11" db="EMBL/GenBank/DDBJ databases">
        <title>Genome assembly of Steccherinum ochraceum LE-BIN_3174, the white-rot fungus of the Steccherinaceae family (The Residual Polyporoid clade, Polyporales, Basidiomycota).</title>
        <authorList>
            <person name="Fedorova T.V."/>
            <person name="Glazunova O.A."/>
            <person name="Landesman E.O."/>
            <person name="Moiseenko K.V."/>
            <person name="Psurtseva N.V."/>
            <person name="Savinova O.S."/>
            <person name="Shakhova N.V."/>
            <person name="Tyazhelova T.V."/>
            <person name="Vasina D.V."/>
        </authorList>
    </citation>
    <scope>NUCLEOTIDE SEQUENCE [LARGE SCALE GENOMIC DNA]</scope>
    <source>
        <strain evidence="2 3">LE-BIN_3174</strain>
    </source>
</reference>
<proteinExistence type="predicted"/>
<evidence type="ECO:0000313" key="2">
    <source>
        <dbReference type="EMBL" id="TCD63058.1"/>
    </source>
</evidence>
<gene>
    <name evidence="2" type="ORF">EIP91_006045</name>
</gene>
<keyword evidence="3" id="KW-1185">Reference proteome</keyword>
<evidence type="ECO:0000313" key="3">
    <source>
        <dbReference type="Proteomes" id="UP000292702"/>
    </source>
</evidence>